<accession>A0A914Z8X2</accession>
<keyword evidence="10" id="KW-1185">Reference proteome</keyword>
<comment type="catalytic activity">
    <reaction evidence="1">
        <text>Hydrolysis of terminal, non-reducing beta-D-mannose residues in beta-D-mannosides.</text>
        <dbReference type="EC" id="3.2.1.25"/>
    </reaction>
</comment>
<dbReference type="InterPro" id="IPR050887">
    <property type="entry name" value="Beta-mannosidase_GH2"/>
</dbReference>
<dbReference type="PANTHER" id="PTHR43730:SF1">
    <property type="entry name" value="BETA-MANNOSIDASE"/>
    <property type="match status" value="1"/>
</dbReference>
<dbReference type="GO" id="GO:0005975">
    <property type="term" value="P:carbohydrate metabolic process"/>
    <property type="evidence" value="ECO:0007669"/>
    <property type="project" value="InterPro"/>
</dbReference>
<dbReference type="Pfam" id="PF17753">
    <property type="entry name" value="Ig_mannosidase"/>
    <property type="match status" value="1"/>
</dbReference>
<comment type="similarity">
    <text evidence="2">Belongs to the glycosyl hydrolase 2 family.</text>
</comment>
<evidence type="ECO:0000256" key="6">
    <source>
        <dbReference type="ARBA" id="ARBA00023157"/>
    </source>
</evidence>
<dbReference type="AlphaFoldDB" id="A0A914Z8X2"/>
<dbReference type="Proteomes" id="UP000887577">
    <property type="component" value="Unplaced"/>
</dbReference>
<reference evidence="11" key="1">
    <citation type="submission" date="2022-11" db="UniProtKB">
        <authorList>
            <consortium name="WormBaseParasite"/>
        </authorList>
    </citation>
    <scope>IDENTIFICATION</scope>
</reference>
<protein>
    <recommendedName>
        <fullName evidence="3">beta-mannosidase</fullName>
        <ecNumber evidence="3">3.2.1.25</ecNumber>
    </recommendedName>
</protein>
<dbReference type="Gene3D" id="3.20.20.80">
    <property type="entry name" value="Glycosidases"/>
    <property type="match status" value="1"/>
</dbReference>
<dbReference type="InterPro" id="IPR013783">
    <property type="entry name" value="Ig-like_fold"/>
</dbReference>
<dbReference type="SUPFAM" id="SSF49303">
    <property type="entry name" value="beta-Galactosidase/glucuronidase domain"/>
    <property type="match status" value="1"/>
</dbReference>
<feature type="domain" description="Beta-mannosidase Ig-fold" evidence="9">
    <location>
        <begin position="635"/>
        <end position="689"/>
    </location>
</feature>
<proteinExistence type="inferred from homology"/>
<dbReference type="PANTHER" id="PTHR43730">
    <property type="entry name" value="BETA-MANNOSIDASE"/>
    <property type="match status" value="1"/>
</dbReference>
<dbReference type="SUPFAM" id="SSF51445">
    <property type="entry name" value="(Trans)glycosidases"/>
    <property type="match status" value="1"/>
</dbReference>
<dbReference type="Gene3D" id="2.60.40.10">
    <property type="entry name" value="Immunoglobulins"/>
    <property type="match status" value="2"/>
</dbReference>
<name>A0A914Z8X2_9BILA</name>
<evidence type="ECO:0000256" key="3">
    <source>
        <dbReference type="ARBA" id="ARBA00012754"/>
    </source>
</evidence>
<evidence type="ECO:0000313" key="11">
    <source>
        <dbReference type="WBParaSite" id="PSU_v2.g8361.t1"/>
    </source>
</evidence>
<dbReference type="InterPro" id="IPR036156">
    <property type="entry name" value="Beta-gal/glucu_dom_sf"/>
</dbReference>
<evidence type="ECO:0000256" key="5">
    <source>
        <dbReference type="ARBA" id="ARBA00022801"/>
    </source>
</evidence>
<organism evidence="10 11">
    <name type="scientific">Panagrolaimus superbus</name>
    <dbReference type="NCBI Taxonomy" id="310955"/>
    <lineage>
        <taxon>Eukaryota</taxon>
        <taxon>Metazoa</taxon>
        <taxon>Ecdysozoa</taxon>
        <taxon>Nematoda</taxon>
        <taxon>Chromadorea</taxon>
        <taxon>Rhabditida</taxon>
        <taxon>Tylenchina</taxon>
        <taxon>Panagrolaimomorpha</taxon>
        <taxon>Panagrolaimoidea</taxon>
        <taxon>Panagrolaimidae</taxon>
        <taxon>Panagrolaimus</taxon>
    </lineage>
</organism>
<keyword evidence="7" id="KW-0326">Glycosidase</keyword>
<dbReference type="GO" id="GO:0004567">
    <property type="term" value="F:beta-mannosidase activity"/>
    <property type="evidence" value="ECO:0007669"/>
    <property type="project" value="UniProtKB-EC"/>
</dbReference>
<evidence type="ECO:0000313" key="10">
    <source>
        <dbReference type="Proteomes" id="UP000887577"/>
    </source>
</evidence>
<feature type="domain" description="Glycoside hydrolase family 2 catalytic" evidence="8">
    <location>
        <begin position="152"/>
        <end position="370"/>
    </location>
</feature>
<dbReference type="InterPro" id="IPR006103">
    <property type="entry name" value="Glyco_hydro_2_cat"/>
</dbReference>
<dbReference type="GO" id="GO:0006516">
    <property type="term" value="P:glycoprotein catabolic process"/>
    <property type="evidence" value="ECO:0007669"/>
    <property type="project" value="TreeGrafter"/>
</dbReference>
<dbReference type="InterPro" id="IPR017853">
    <property type="entry name" value="GH"/>
</dbReference>
<keyword evidence="5" id="KW-0378">Hydrolase</keyword>
<evidence type="ECO:0000256" key="4">
    <source>
        <dbReference type="ARBA" id="ARBA00022729"/>
    </source>
</evidence>
<evidence type="ECO:0000259" key="9">
    <source>
        <dbReference type="Pfam" id="PF17753"/>
    </source>
</evidence>
<dbReference type="Pfam" id="PF02836">
    <property type="entry name" value="Glyco_hydro_2_C"/>
    <property type="match status" value="1"/>
</dbReference>
<evidence type="ECO:0000256" key="1">
    <source>
        <dbReference type="ARBA" id="ARBA00000829"/>
    </source>
</evidence>
<evidence type="ECO:0000259" key="8">
    <source>
        <dbReference type="Pfam" id="PF02836"/>
    </source>
</evidence>
<evidence type="ECO:0000256" key="7">
    <source>
        <dbReference type="ARBA" id="ARBA00023295"/>
    </source>
</evidence>
<dbReference type="WBParaSite" id="PSU_v2.g8361.t1">
    <property type="protein sequence ID" value="PSU_v2.g8361.t1"/>
    <property type="gene ID" value="PSU_v2.g8361"/>
</dbReference>
<evidence type="ECO:0000256" key="2">
    <source>
        <dbReference type="ARBA" id="ARBA00007401"/>
    </source>
</evidence>
<keyword evidence="4" id="KW-0732">Signal</keyword>
<keyword evidence="6" id="KW-1015">Disulfide bond</keyword>
<sequence>MGIWRDIWISYSSDSLLMKQMSPLITHSPSKFNVQIDVEIFCNPRDPLSFTLLSSLPEISIKETKDFRVTCDKSGITNVSHQIIVPEASIELWWPNGYGNQKLYTLQTNILSTSNSSAVFSSAQKKIGFRYIELIQDLVDPSRTDKGRHFYFKVNSIPIFLKGSNFIEVSDFPGRDSSFRTNFLLKSSKEANLNALRVWGGGIFEADEFYALADEYGILLWHDMLFACSLYPVDSEYLSNVYAETISQVSRLRYHPSILVWAGNNENELAIMSGWWYVPNYSIQEVIADYVKLYRDTIGPVVKSLDPSRPYLLSSPSNGVKSEKEGGVGSDPNSEMYGDIHFYNEYINLWKDGSYEIPRCATEFGVQSIPLRDTLLSYISETEYFYSSKSFTDRQHHTGGVATLLSMTFNHFENPKECSSQNGGNVQSCPYVQKNSSFLAPFSYLTQLHQGLSMQAQSEHYRRWRGIINDAGKGNTMCALYWQLNDVWAAPSWASIDYNLEWKAIHYFAKRFFAPIIISLYLDGNGLLQAYIVSDKTSNITSAKLKIEMFAWTNAFTPVYTQTQSVTVASLSSTFIKIDSGFAALSTKPSDFIIRGTLTASDGTSLSPTAILHPDKFWNLSNFGKVSISNFKKIDSKTFEFNVIASSMAPFVWIDLTPTFKQKNPFVGFRFSDNAFTATSPTTTVQLSLEIPPTTVTAADLIVCQLETCFRQ</sequence>
<dbReference type="InterPro" id="IPR041625">
    <property type="entry name" value="Beta-mannosidase_Ig"/>
</dbReference>
<dbReference type="FunFam" id="3.20.20.80:FF:000050">
    <property type="entry name" value="Beta-mannosidase B"/>
    <property type="match status" value="1"/>
</dbReference>
<dbReference type="EC" id="3.2.1.25" evidence="3"/>